<dbReference type="AlphaFoldDB" id="A0A494TBN6"/>
<name>A0A494TBN6_SPHPE</name>
<keyword evidence="2" id="KW-0614">Plasmid</keyword>
<reference evidence="2 3" key="1">
    <citation type="submission" date="2018-09" db="EMBL/GenBank/DDBJ databases">
        <title>Sphingomonas peninsula sp. nov., isolated from fildes peninsula, Antarctic soil.</title>
        <authorList>
            <person name="Yingchao G."/>
        </authorList>
    </citation>
    <scope>NUCLEOTIDE SEQUENCE [LARGE SCALE GENOMIC DNA]</scope>
    <source>
        <strain evidence="2 3">YZ-8</strain>
        <plasmid evidence="2 3">unnamed2</plasmid>
    </source>
</reference>
<protein>
    <submittedName>
        <fullName evidence="2">DUF1311 domain-containing protein</fullName>
    </submittedName>
</protein>
<evidence type="ECO:0000313" key="3">
    <source>
        <dbReference type="Proteomes" id="UP000276254"/>
    </source>
</evidence>
<feature type="domain" description="Lysozyme inhibitor LprI-like N-terminal" evidence="1">
    <location>
        <begin position="84"/>
        <end position="169"/>
    </location>
</feature>
<organism evidence="2 3">
    <name type="scientific">Sphingomonas paeninsulae</name>
    <dbReference type="NCBI Taxonomy" id="2319844"/>
    <lineage>
        <taxon>Bacteria</taxon>
        <taxon>Pseudomonadati</taxon>
        <taxon>Pseudomonadota</taxon>
        <taxon>Alphaproteobacteria</taxon>
        <taxon>Sphingomonadales</taxon>
        <taxon>Sphingomonadaceae</taxon>
        <taxon>Sphingomonas</taxon>
    </lineage>
</organism>
<sequence length="175" mass="18947">MSGAIIPQFNISSTVSSLRTWQGNAGETVDSVISPSLGWCALQYAGRCLMTWKMAAMAAVLFAPAGVSLAQGRASGLSAKYTACQARAGGNTVQMGICAQTEMASQDARLNKSYQQVMRQLAATPARRIALRDEQRSWLKARDYDCKVDQETINSSCIVAKTALRADELESKIRF</sequence>
<keyword evidence="3" id="KW-1185">Reference proteome</keyword>
<dbReference type="InterPro" id="IPR009739">
    <property type="entry name" value="LprI-like_N"/>
</dbReference>
<evidence type="ECO:0000259" key="1">
    <source>
        <dbReference type="Pfam" id="PF07007"/>
    </source>
</evidence>
<dbReference type="KEGG" id="spha:D3Y57_00690"/>
<accession>A0A494TBN6</accession>
<evidence type="ECO:0000313" key="2">
    <source>
        <dbReference type="EMBL" id="AYJ84654.1"/>
    </source>
</evidence>
<dbReference type="Proteomes" id="UP000276254">
    <property type="component" value="Plasmid unnamed2"/>
</dbReference>
<proteinExistence type="predicted"/>
<gene>
    <name evidence="2" type="ORF">D3Y57_00690</name>
</gene>
<dbReference type="OrthoDB" id="7340239at2"/>
<dbReference type="EMBL" id="CP032827">
    <property type="protein sequence ID" value="AYJ84654.1"/>
    <property type="molecule type" value="Genomic_DNA"/>
</dbReference>
<geneLocation type="plasmid" evidence="2">
    <name>unnamed2</name>
</geneLocation>
<dbReference type="Pfam" id="PF07007">
    <property type="entry name" value="LprI"/>
    <property type="match status" value="1"/>
</dbReference>
<dbReference type="Gene3D" id="1.20.1270.180">
    <property type="match status" value="1"/>
</dbReference>